<dbReference type="SUPFAM" id="SSF52540">
    <property type="entry name" value="P-loop containing nucleoside triphosphate hydrolases"/>
    <property type="match status" value="1"/>
</dbReference>
<dbReference type="Pfam" id="PF00271">
    <property type="entry name" value="Helicase_C"/>
    <property type="match status" value="1"/>
</dbReference>
<organism evidence="12 13">
    <name type="scientific">Lujinxingia litoralis</name>
    <dbReference type="NCBI Taxonomy" id="2211119"/>
    <lineage>
        <taxon>Bacteria</taxon>
        <taxon>Deltaproteobacteria</taxon>
        <taxon>Bradymonadales</taxon>
        <taxon>Lujinxingiaceae</taxon>
        <taxon>Lujinxingia</taxon>
    </lineage>
</organism>
<dbReference type="Gene3D" id="3.40.50.300">
    <property type="entry name" value="P-loop containing nucleotide triphosphate hydrolases"/>
    <property type="match status" value="2"/>
</dbReference>
<feature type="domain" description="Helicase C-terminal" evidence="10">
    <location>
        <begin position="256"/>
        <end position="419"/>
    </location>
</feature>
<keyword evidence="3 7" id="KW-0347">Helicase</keyword>
<name>A0A328C950_9DELT</name>
<dbReference type="Pfam" id="PF03880">
    <property type="entry name" value="DbpA"/>
    <property type="match status" value="1"/>
</dbReference>
<evidence type="ECO:0000313" key="13">
    <source>
        <dbReference type="Proteomes" id="UP000249169"/>
    </source>
</evidence>
<feature type="region of interest" description="Disordered" evidence="8">
    <location>
        <begin position="1"/>
        <end position="43"/>
    </location>
</feature>
<dbReference type="GO" id="GO:0005829">
    <property type="term" value="C:cytosol"/>
    <property type="evidence" value="ECO:0007669"/>
    <property type="project" value="TreeGrafter"/>
</dbReference>
<dbReference type="InterPro" id="IPR050079">
    <property type="entry name" value="DEAD_box_RNA_helicase"/>
</dbReference>
<dbReference type="InterPro" id="IPR005580">
    <property type="entry name" value="DbpA/CsdA_RNA-bd_dom"/>
</dbReference>
<dbReference type="InterPro" id="IPR014001">
    <property type="entry name" value="Helicase_ATP-bd"/>
</dbReference>
<dbReference type="PANTHER" id="PTHR47959">
    <property type="entry name" value="ATP-DEPENDENT RNA HELICASE RHLE-RELATED"/>
    <property type="match status" value="1"/>
</dbReference>
<dbReference type="SMART" id="SM00490">
    <property type="entry name" value="HELICc"/>
    <property type="match status" value="1"/>
</dbReference>
<dbReference type="PROSITE" id="PS51192">
    <property type="entry name" value="HELICASE_ATP_BIND_1"/>
    <property type="match status" value="1"/>
</dbReference>
<evidence type="ECO:0000259" key="9">
    <source>
        <dbReference type="PROSITE" id="PS51192"/>
    </source>
</evidence>
<dbReference type="PANTHER" id="PTHR47959:SF1">
    <property type="entry name" value="ATP-DEPENDENT RNA HELICASE DBPA"/>
    <property type="match status" value="1"/>
</dbReference>
<gene>
    <name evidence="12" type="ORF">DL240_11405</name>
</gene>
<protein>
    <submittedName>
        <fullName evidence="12">ATP-dependent RNA helicase DbpA</fullName>
    </submittedName>
</protein>
<dbReference type="GO" id="GO:0016787">
    <property type="term" value="F:hydrolase activity"/>
    <property type="evidence" value="ECO:0007669"/>
    <property type="project" value="UniProtKB-KW"/>
</dbReference>
<dbReference type="CDD" id="cd18787">
    <property type="entry name" value="SF2_C_DEAD"/>
    <property type="match status" value="1"/>
</dbReference>
<dbReference type="PROSITE" id="PS00039">
    <property type="entry name" value="DEAD_ATP_HELICASE"/>
    <property type="match status" value="1"/>
</dbReference>
<dbReference type="OrthoDB" id="9805696at2"/>
<dbReference type="PROSITE" id="PS51195">
    <property type="entry name" value="Q_MOTIF"/>
    <property type="match status" value="1"/>
</dbReference>
<comment type="similarity">
    <text evidence="5 7">Belongs to the DEAD box helicase family.</text>
</comment>
<reference evidence="12 13" key="1">
    <citation type="submission" date="2018-05" db="EMBL/GenBank/DDBJ databases">
        <title>Lujinxingia marina gen. nov. sp. nov., a new facultative anaerobic member of the class Deltaproteobacteria, and proposal of Lujinxingaceae fam. nov.</title>
        <authorList>
            <person name="Li C.-M."/>
        </authorList>
    </citation>
    <scope>NUCLEOTIDE SEQUENCE [LARGE SCALE GENOMIC DNA]</scope>
    <source>
        <strain evidence="12 13">B210</strain>
    </source>
</reference>
<dbReference type="Proteomes" id="UP000249169">
    <property type="component" value="Unassembled WGS sequence"/>
</dbReference>
<dbReference type="InterPro" id="IPR012677">
    <property type="entry name" value="Nucleotide-bd_a/b_plait_sf"/>
</dbReference>
<dbReference type="InterPro" id="IPR000629">
    <property type="entry name" value="RNA-helicase_DEAD-box_CS"/>
</dbReference>
<dbReference type="InterPro" id="IPR044742">
    <property type="entry name" value="DEAD/DEAH_RhlB"/>
</dbReference>
<dbReference type="NCBIfam" id="NF008744">
    <property type="entry name" value="PRK11776.1"/>
    <property type="match status" value="1"/>
</dbReference>
<feature type="short sequence motif" description="Q motif" evidence="6">
    <location>
        <begin position="44"/>
        <end position="72"/>
    </location>
</feature>
<feature type="domain" description="Helicase ATP-binding" evidence="9">
    <location>
        <begin position="75"/>
        <end position="246"/>
    </location>
</feature>
<evidence type="ECO:0000313" key="12">
    <source>
        <dbReference type="EMBL" id="RAL22445.1"/>
    </source>
</evidence>
<evidence type="ECO:0000256" key="7">
    <source>
        <dbReference type="RuleBase" id="RU000492"/>
    </source>
</evidence>
<dbReference type="CDD" id="cd00268">
    <property type="entry name" value="DEADc"/>
    <property type="match status" value="1"/>
</dbReference>
<sequence length="499" mass="53801">MVPPSPPDLPPHTPGPSPVSNSPFDQNAPRHSDDPSRLATLPSPPFSSLGLDAAWLETLDQLGYHQMTAIQAATLPQTLRGADIIGLGSTGTGKTAAFGLALLATITPASPLPGALVICPTRELAGQVADELRRLARALPNTQILTVAGGSPFSSQRRALEHGVDVVVGTPGRLLDHLQRQTLDLSQIKTLVFDEADRLLDMGFLDDVASIAQACPRKRQTLLFSATFPEAIRELSSRFQHQPRQISVLGQAEAPDIEQILIELEHTDRLDALQGALERWRPASSVIFCNQRDTCQTVVARLQAAGYSAEALHGGMEQRDRDATLLRLSNTSLRHLVATNVAARGIDIDALDAVINFELPRELESFTHRVGRTGRAGEKGLAITLVGPKDTKKQRLLADQLAGARHIPAPRPSPAAPPPEPAPMKTIAIKGGRKDKLRAGDIVGALTRDFGIHGDAIGRIHIQDRIAFVALQRELAGDALRAIQNGQIKGRRFRAFMLQ</sequence>
<evidence type="ECO:0000256" key="8">
    <source>
        <dbReference type="SAM" id="MobiDB-lite"/>
    </source>
</evidence>
<accession>A0A328C950</accession>
<dbReference type="GO" id="GO:0003676">
    <property type="term" value="F:nucleic acid binding"/>
    <property type="evidence" value="ECO:0007669"/>
    <property type="project" value="InterPro"/>
</dbReference>
<dbReference type="PROSITE" id="PS51194">
    <property type="entry name" value="HELICASE_CTER"/>
    <property type="match status" value="1"/>
</dbReference>
<keyword evidence="13" id="KW-1185">Reference proteome</keyword>
<feature type="compositionally biased region" description="Pro residues" evidence="8">
    <location>
        <begin position="1"/>
        <end position="17"/>
    </location>
</feature>
<evidence type="ECO:0000256" key="3">
    <source>
        <dbReference type="ARBA" id="ARBA00022806"/>
    </source>
</evidence>
<evidence type="ECO:0000259" key="11">
    <source>
        <dbReference type="PROSITE" id="PS51195"/>
    </source>
</evidence>
<dbReference type="InterPro" id="IPR027417">
    <property type="entry name" value="P-loop_NTPase"/>
</dbReference>
<dbReference type="GO" id="GO:0003724">
    <property type="term" value="F:RNA helicase activity"/>
    <property type="evidence" value="ECO:0007669"/>
    <property type="project" value="InterPro"/>
</dbReference>
<keyword evidence="1 7" id="KW-0547">Nucleotide-binding</keyword>
<dbReference type="InterPro" id="IPR001650">
    <property type="entry name" value="Helicase_C-like"/>
</dbReference>
<evidence type="ECO:0000256" key="2">
    <source>
        <dbReference type="ARBA" id="ARBA00022801"/>
    </source>
</evidence>
<comment type="caution">
    <text evidence="12">The sequence shown here is derived from an EMBL/GenBank/DDBJ whole genome shotgun (WGS) entry which is preliminary data.</text>
</comment>
<dbReference type="Pfam" id="PF00270">
    <property type="entry name" value="DEAD"/>
    <property type="match status" value="1"/>
</dbReference>
<evidence type="ECO:0000256" key="4">
    <source>
        <dbReference type="ARBA" id="ARBA00022840"/>
    </source>
</evidence>
<dbReference type="InterPro" id="IPR014014">
    <property type="entry name" value="RNA_helicase_DEAD_Q_motif"/>
</dbReference>
<dbReference type="GO" id="GO:0005524">
    <property type="term" value="F:ATP binding"/>
    <property type="evidence" value="ECO:0007669"/>
    <property type="project" value="UniProtKB-KW"/>
</dbReference>
<keyword evidence="2 7" id="KW-0378">Hydrolase</keyword>
<keyword evidence="4 7" id="KW-0067">ATP-binding</keyword>
<evidence type="ECO:0000256" key="1">
    <source>
        <dbReference type="ARBA" id="ARBA00022741"/>
    </source>
</evidence>
<dbReference type="InterPro" id="IPR011545">
    <property type="entry name" value="DEAD/DEAH_box_helicase_dom"/>
</dbReference>
<proteinExistence type="inferred from homology"/>
<evidence type="ECO:0000259" key="10">
    <source>
        <dbReference type="PROSITE" id="PS51194"/>
    </source>
</evidence>
<dbReference type="EMBL" id="QHKO01000004">
    <property type="protein sequence ID" value="RAL22445.1"/>
    <property type="molecule type" value="Genomic_DNA"/>
</dbReference>
<evidence type="ECO:0000256" key="6">
    <source>
        <dbReference type="PROSITE-ProRule" id="PRU00552"/>
    </source>
</evidence>
<dbReference type="Gene3D" id="3.30.70.330">
    <property type="match status" value="1"/>
</dbReference>
<dbReference type="AlphaFoldDB" id="A0A328C950"/>
<evidence type="ECO:0000256" key="5">
    <source>
        <dbReference type="ARBA" id="ARBA00038437"/>
    </source>
</evidence>
<dbReference type="SMART" id="SM00487">
    <property type="entry name" value="DEXDc"/>
    <property type="match status" value="1"/>
</dbReference>
<feature type="domain" description="DEAD-box RNA helicase Q" evidence="11">
    <location>
        <begin position="44"/>
        <end position="72"/>
    </location>
</feature>